<accession>A0A8K0D640</accession>
<dbReference type="InterPro" id="IPR004119">
    <property type="entry name" value="EcKL"/>
</dbReference>
<keyword evidence="2" id="KW-1185">Reference proteome</keyword>
<dbReference type="PANTHER" id="PTHR11012">
    <property type="entry name" value="PROTEIN KINASE-LIKE DOMAIN-CONTAINING"/>
    <property type="match status" value="1"/>
</dbReference>
<comment type="caution">
    <text evidence="1">The sequence shown here is derived from an EMBL/GenBank/DDBJ whole genome shotgun (WGS) entry which is preliminary data.</text>
</comment>
<dbReference type="InterPro" id="IPR011009">
    <property type="entry name" value="Kinase-like_dom_sf"/>
</dbReference>
<sequence length="214" mass="24542">MVNLPIWVSDSFTNALKKYLNNENVEIVEYTSSIAIPVGSNYTTDIFRAIITYTTGRTENKEKNSLSVIIKVCPNDELLINYDKQMRLFEQEITFYTEVLPHMHKILGEEKMLAARCLSFLEEPRPAILLEDLSAAGFQMHSRQHGLDLDHCLFTVQTLARFHATSAVLHEKNALLINRYNLGIFWNNPFTSRWIAIGFDALAKACIKWPGEFL</sequence>
<dbReference type="EMBL" id="VTPC01002352">
    <property type="protein sequence ID" value="KAF2900170.1"/>
    <property type="molecule type" value="Genomic_DNA"/>
</dbReference>
<dbReference type="OrthoDB" id="8250698at2759"/>
<dbReference type="Proteomes" id="UP000801492">
    <property type="component" value="Unassembled WGS sequence"/>
</dbReference>
<dbReference type="PANTHER" id="PTHR11012:SF56">
    <property type="entry name" value="CHK KINASE-LIKE DOMAIN-CONTAINING PROTEIN-RELATED"/>
    <property type="match status" value="1"/>
</dbReference>
<evidence type="ECO:0008006" key="3">
    <source>
        <dbReference type="Google" id="ProtNLM"/>
    </source>
</evidence>
<proteinExistence type="predicted"/>
<protein>
    <recommendedName>
        <fullName evidence="3">CHK kinase-like domain-containing protein</fullName>
    </recommendedName>
</protein>
<dbReference type="AlphaFoldDB" id="A0A8K0D640"/>
<evidence type="ECO:0000313" key="1">
    <source>
        <dbReference type="EMBL" id="KAF2900170.1"/>
    </source>
</evidence>
<gene>
    <name evidence="1" type="ORF">ILUMI_06018</name>
</gene>
<dbReference type="Pfam" id="PF02958">
    <property type="entry name" value="EcKL"/>
    <property type="match status" value="1"/>
</dbReference>
<reference evidence="1" key="1">
    <citation type="submission" date="2019-08" db="EMBL/GenBank/DDBJ databases">
        <title>The genome of the North American firefly Photinus pyralis.</title>
        <authorList>
            <consortium name="Photinus pyralis genome working group"/>
            <person name="Fallon T.R."/>
            <person name="Sander Lower S.E."/>
            <person name="Weng J.-K."/>
        </authorList>
    </citation>
    <scope>NUCLEOTIDE SEQUENCE</scope>
    <source>
        <strain evidence="1">TRF0915ILg1</strain>
        <tissue evidence="1">Whole body</tissue>
    </source>
</reference>
<dbReference type="SUPFAM" id="SSF56112">
    <property type="entry name" value="Protein kinase-like (PK-like)"/>
    <property type="match status" value="1"/>
</dbReference>
<name>A0A8K0D640_IGNLU</name>
<evidence type="ECO:0000313" key="2">
    <source>
        <dbReference type="Proteomes" id="UP000801492"/>
    </source>
</evidence>
<organism evidence="1 2">
    <name type="scientific">Ignelater luminosus</name>
    <name type="common">Cucubano</name>
    <name type="synonym">Pyrophorus luminosus</name>
    <dbReference type="NCBI Taxonomy" id="2038154"/>
    <lineage>
        <taxon>Eukaryota</taxon>
        <taxon>Metazoa</taxon>
        <taxon>Ecdysozoa</taxon>
        <taxon>Arthropoda</taxon>
        <taxon>Hexapoda</taxon>
        <taxon>Insecta</taxon>
        <taxon>Pterygota</taxon>
        <taxon>Neoptera</taxon>
        <taxon>Endopterygota</taxon>
        <taxon>Coleoptera</taxon>
        <taxon>Polyphaga</taxon>
        <taxon>Elateriformia</taxon>
        <taxon>Elateroidea</taxon>
        <taxon>Elateridae</taxon>
        <taxon>Agrypninae</taxon>
        <taxon>Pyrophorini</taxon>
        <taxon>Ignelater</taxon>
    </lineage>
</organism>